<protein>
    <submittedName>
        <fullName evidence="1">Uncharacterized protein</fullName>
    </submittedName>
</protein>
<reference evidence="1 2" key="1">
    <citation type="submission" date="2018-03" db="EMBL/GenBank/DDBJ databases">
        <title>The draft genome of Mesorhizobium soli JCM 19897.</title>
        <authorList>
            <person name="Li L."/>
            <person name="Liu L."/>
            <person name="Liang L."/>
            <person name="Wang T."/>
            <person name="Zhang X."/>
        </authorList>
    </citation>
    <scope>NUCLEOTIDE SEQUENCE [LARGE SCALE GENOMIC DNA]</scope>
    <source>
        <strain evidence="1 2">JCM 19897</strain>
    </source>
</reference>
<name>A0A2P7SGF6_9HYPH</name>
<gene>
    <name evidence="1" type="ORF">C7I85_10940</name>
</gene>
<dbReference type="EMBL" id="PXYL01000004">
    <property type="protein sequence ID" value="PSJ61550.1"/>
    <property type="molecule type" value="Genomic_DNA"/>
</dbReference>
<evidence type="ECO:0000313" key="2">
    <source>
        <dbReference type="Proteomes" id="UP000240653"/>
    </source>
</evidence>
<dbReference type="AlphaFoldDB" id="A0A2P7SGF6"/>
<dbReference type="Proteomes" id="UP000240653">
    <property type="component" value="Unassembled WGS sequence"/>
</dbReference>
<comment type="caution">
    <text evidence="1">The sequence shown here is derived from an EMBL/GenBank/DDBJ whole genome shotgun (WGS) entry which is preliminary data.</text>
</comment>
<accession>A0A2P7SGF6</accession>
<organism evidence="1 2">
    <name type="scientific">Pseudaminobacter soli</name>
    <name type="common">ex Li et al. 2025</name>
    <dbReference type="NCBI Taxonomy" id="1295366"/>
    <lineage>
        <taxon>Bacteria</taxon>
        <taxon>Pseudomonadati</taxon>
        <taxon>Pseudomonadota</taxon>
        <taxon>Alphaproteobacteria</taxon>
        <taxon>Hyphomicrobiales</taxon>
        <taxon>Phyllobacteriaceae</taxon>
        <taxon>Pseudaminobacter</taxon>
    </lineage>
</organism>
<sequence>MSFGIPAQAANANISNAQYVYRHYGPRYYGPNYYHRYGRYCRVETVRHHRYGRWWVERVRVCR</sequence>
<evidence type="ECO:0000313" key="1">
    <source>
        <dbReference type="EMBL" id="PSJ61550.1"/>
    </source>
</evidence>
<keyword evidence="2" id="KW-1185">Reference proteome</keyword>
<proteinExistence type="predicted"/>